<keyword evidence="3" id="KW-0560">Oxidoreductase</keyword>
<dbReference type="InterPro" id="IPR045870">
    <property type="entry name" value="TryX_NRX_thioredoxin_dom"/>
</dbReference>
<evidence type="ECO:0000256" key="6">
    <source>
        <dbReference type="ARBA" id="ARBA00047388"/>
    </source>
</evidence>
<comment type="similarity">
    <text evidence="5">Belongs to the nucleoredoxin family.</text>
</comment>
<evidence type="ECO:0000259" key="8">
    <source>
        <dbReference type="PROSITE" id="PS51352"/>
    </source>
</evidence>
<evidence type="ECO:0000256" key="3">
    <source>
        <dbReference type="ARBA" id="ARBA00023002"/>
    </source>
</evidence>
<dbReference type="EC" id="1.8.1.8" evidence="1"/>
<dbReference type="GO" id="GO:0004791">
    <property type="term" value="F:thioredoxin-disulfide reductase (NADPH) activity"/>
    <property type="evidence" value="ECO:0007669"/>
    <property type="project" value="InterPro"/>
</dbReference>
<keyword evidence="4" id="KW-0520">NAD</keyword>
<dbReference type="InterPro" id="IPR004146">
    <property type="entry name" value="DC1"/>
</dbReference>
<dbReference type="PROSITE" id="PS51352">
    <property type="entry name" value="THIOREDOXIN_2"/>
    <property type="match status" value="2"/>
</dbReference>
<sequence>MGSDDGYSQRLSSLLSAKDRDFLIRSNGEQVKIGSLAGKPVGLYFSASGCKPSQGFTQLLLQAYVDLTKTKSDFEVVFVSSDEDDESFDQYFSKMPWLAVPFSESDTRAGLREMFKVKATPHLVILDTQGKVSCHGGVKIVTKYGARGYPFTEEKLRFLSEEQENAKKNQTLTSLLVSPSRDYLISNDGTETDVHELEGKMVLLYITSHDVPSCAEFTPKLVDFYKKVKENGEGNFEVVLVSFDSTEEKFRTWFETMPWLAVPFQDKTCGKLLDYFQVRSAPTVIVIGRDGKTMNPNVAELIEGFGIEAYPFSPEKIAEFAEVKKARNAEVSQTLESILVHGDKDFLIDNSGSKVPVSELAGKNIILYFSAHWCPPCRKFTPKLASAYNEIKAKDSNFEVVFISSDKDESSFDEYFSTMPWLAVPFDPEIKTILHKKFKISGIPFAIAIGPSGQTVSVEVRDAFSVHGVDAYPFTEEHLKQLEDRLDEKANRYWPSKVRREQLHEHELVRRKVGLYLCGGCEEMGGAWSYSCEPCDFDAHHKCVLEEGEIGGDGKEDEGKKEGWICEGDVCRKA</sequence>
<dbReference type="InterPro" id="IPR012336">
    <property type="entry name" value="Thioredoxin-like_fold"/>
</dbReference>
<proteinExistence type="inferred from homology"/>
<gene>
    <name evidence="9" type="ORF">LTRI10_LOCUS44218</name>
</gene>
<evidence type="ECO:0000256" key="1">
    <source>
        <dbReference type="ARBA" id="ARBA00012612"/>
    </source>
</evidence>
<protein>
    <recommendedName>
        <fullName evidence="1">protein-disulfide reductase</fullName>
        <ecNumber evidence="1">1.8.1.8</ecNumber>
    </recommendedName>
</protein>
<organism evidence="9 10">
    <name type="scientific">Linum trigynum</name>
    <dbReference type="NCBI Taxonomy" id="586398"/>
    <lineage>
        <taxon>Eukaryota</taxon>
        <taxon>Viridiplantae</taxon>
        <taxon>Streptophyta</taxon>
        <taxon>Embryophyta</taxon>
        <taxon>Tracheophyta</taxon>
        <taxon>Spermatophyta</taxon>
        <taxon>Magnoliopsida</taxon>
        <taxon>eudicotyledons</taxon>
        <taxon>Gunneridae</taxon>
        <taxon>Pentapetalae</taxon>
        <taxon>rosids</taxon>
        <taxon>fabids</taxon>
        <taxon>Malpighiales</taxon>
        <taxon>Linaceae</taxon>
        <taxon>Linum</taxon>
    </lineage>
</organism>
<dbReference type="AlphaFoldDB" id="A0AAV2G144"/>
<name>A0AAV2G144_9ROSI</name>
<dbReference type="InterPro" id="IPR013766">
    <property type="entry name" value="Thioredoxin_domain"/>
</dbReference>
<dbReference type="Pfam" id="PF13905">
    <property type="entry name" value="Thioredoxin_8"/>
    <property type="match status" value="3"/>
</dbReference>
<reference evidence="9 10" key="1">
    <citation type="submission" date="2024-04" db="EMBL/GenBank/DDBJ databases">
        <authorList>
            <person name="Fracassetti M."/>
        </authorList>
    </citation>
    <scope>NUCLEOTIDE SEQUENCE [LARGE SCALE GENOMIC DNA]</scope>
</reference>
<evidence type="ECO:0000256" key="2">
    <source>
        <dbReference type="ARBA" id="ARBA00022737"/>
    </source>
</evidence>
<dbReference type="CDD" id="cd03009">
    <property type="entry name" value="TryX_like_TryX_NRX"/>
    <property type="match status" value="1"/>
</dbReference>
<dbReference type="InterPro" id="IPR052259">
    <property type="entry name" value="Nucleoredoxin-like"/>
</dbReference>
<dbReference type="EMBL" id="OZ034820">
    <property type="protein sequence ID" value="CAL1404355.1"/>
    <property type="molecule type" value="Genomic_DNA"/>
</dbReference>
<dbReference type="InterPro" id="IPR017937">
    <property type="entry name" value="Thioredoxin_CS"/>
</dbReference>
<dbReference type="SUPFAM" id="SSF52833">
    <property type="entry name" value="Thioredoxin-like"/>
    <property type="match status" value="3"/>
</dbReference>
<dbReference type="InterPro" id="IPR046349">
    <property type="entry name" value="C1-like_sf"/>
</dbReference>
<evidence type="ECO:0000313" key="10">
    <source>
        <dbReference type="Proteomes" id="UP001497516"/>
    </source>
</evidence>
<dbReference type="SUPFAM" id="SSF57889">
    <property type="entry name" value="Cysteine-rich domain"/>
    <property type="match status" value="1"/>
</dbReference>
<feature type="domain" description="Thioredoxin" evidence="8">
    <location>
        <begin position="11"/>
        <end position="164"/>
    </location>
</feature>
<evidence type="ECO:0000256" key="5">
    <source>
        <dbReference type="ARBA" id="ARBA00025782"/>
    </source>
</evidence>
<feature type="domain" description="Thioredoxin" evidence="8">
    <location>
        <begin position="311"/>
        <end position="491"/>
    </location>
</feature>
<dbReference type="Pfam" id="PF03107">
    <property type="entry name" value="C1_2"/>
    <property type="match status" value="1"/>
</dbReference>
<evidence type="ECO:0000256" key="7">
    <source>
        <dbReference type="ARBA" id="ARBA00047804"/>
    </source>
</evidence>
<comment type="catalytic activity">
    <reaction evidence="7">
        <text>[protein]-dithiol + NADP(+) = [protein]-disulfide + NADPH + H(+)</text>
        <dbReference type="Rhea" id="RHEA:18753"/>
        <dbReference type="Rhea" id="RHEA-COMP:10593"/>
        <dbReference type="Rhea" id="RHEA-COMP:10594"/>
        <dbReference type="ChEBI" id="CHEBI:15378"/>
        <dbReference type="ChEBI" id="CHEBI:29950"/>
        <dbReference type="ChEBI" id="CHEBI:50058"/>
        <dbReference type="ChEBI" id="CHEBI:57783"/>
        <dbReference type="ChEBI" id="CHEBI:58349"/>
        <dbReference type="EC" id="1.8.1.8"/>
    </reaction>
</comment>
<keyword evidence="2" id="KW-0677">Repeat</keyword>
<keyword evidence="10" id="KW-1185">Reference proteome</keyword>
<dbReference type="PANTHER" id="PTHR13871:SF96">
    <property type="entry name" value="THIOREDOXIN DOMAIN-CONTAINING PROTEIN"/>
    <property type="match status" value="1"/>
</dbReference>
<evidence type="ECO:0000313" key="9">
    <source>
        <dbReference type="EMBL" id="CAL1404355.1"/>
    </source>
</evidence>
<dbReference type="Gene3D" id="3.40.30.10">
    <property type="entry name" value="Glutaredoxin"/>
    <property type="match status" value="3"/>
</dbReference>
<dbReference type="Proteomes" id="UP001497516">
    <property type="component" value="Chromosome 7"/>
</dbReference>
<dbReference type="InterPro" id="IPR036249">
    <property type="entry name" value="Thioredoxin-like_sf"/>
</dbReference>
<comment type="catalytic activity">
    <reaction evidence="6">
        <text>[protein]-dithiol + NAD(+) = [protein]-disulfide + NADH + H(+)</text>
        <dbReference type="Rhea" id="RHEA:18749"/>
        <dbReference type="Rhea" id="RHEA-COMP:10593"/>
        <dbReference type="Rhea" id="RHEA-COMP:10594"/>
        <dbReference type="ChEBI" id="CHEBI:15378"/>
        <dbReference type="ChEBI" id="CHEBI:29950"/>
        <dbReference type="ChEBI" id="CHEBI:50058"/>
        <dbReference type="ChEBI" id="CHEBI:57540"/>
        <dbReference type="ChEBI" id="CHEBI:57945"/>
        <dbReference type="EC" id="1.8.1.8"/>
    </reaction>
</comment>
<accession>A0AAV2G144</accession>
<dbReference type="PANTHER" id="PTHR13871">
    <property type="entry name" value="THIOREDOXIN"/>
    <property type="match status" value="1"/>
</dbReference>
<dbReference type="PROSITE" id="PS00194">
    <property type="entry name" value="THIOREDOXIN_1"/>
    <property type="match status" value="1"/>
</dbReference>
<evidence type="ECO:0000256" key="4">
    <source>
        <dbReference type="ARBA" id="ARBA00023027"/>
    </source>
</evidence>